<dbReference type="AlphaFoldDB" id="A0AAD7W7U8"/>
<dbReference type="Proteomes" id="UP001221898">
    <property type="component" value="Unassembled WGS sequence"/>
</dbReference>
<comment type="caution">
    <text evidence="1">The sequence shown here is derived from an EMBL/GenBank/DDBJ whole genome shotgun (WGS) entry which is preliminary data.</text>
</comment>
<protein>
    <submittedName>
        <fullName evidence="1">Uncharacterized protein</fullName>
    </submittedName>
</protein>
<accession>A0AAD7W7U8</accession>
<dbReference type="EMBL" id="JAINUG010000225">
    <property type="protein sequence ID" value="KAJ8386593.1"/>
    <property type="molecule type" value="Genomic_DNA"/>
</dbReference>
<evidence type="ECO:0000313" key="1">
    <source>
        <dbReference type="EMBL" id="KAJ8386593.1"/>
    </source>
</evidence>
<proteinExistence type="predicted"/>
<sequence>MLMLPKALQMPQVILASYTLFSIHREMVNLTGARQESKGKSVKLLRYQAAAVREALIETHIRPSEQTDEPDALILGDSAIRNIKASAVDAS</sequence>
<organism evidence="1 2">
    <name type="scientific">Aldrovandia affinis</name>
    <dbReference type="NCBI Taxonomy" id="143900"/>
    <lineage>
        <taxon>Eukaryota</taxon>
        <taxon>Metazoa</taxon>
        <taxon>Chordata</taxon>
        <taxon>Craniata</taxon>
        <taxon>Vertebrata</taxon>
        <taxon>Euteleostomi</taxon>
        <taxon>Actinopterygii</taxon>
        <taxon>Neopterygii</taxon>
        <taxon>Teleostei</taxon>
        <taxon>Notacanthiformes</taxon>
        <taxon>Halosauridae</taxon>
        <taxon>Aldrovandia</taxon>
    </lineage>
</organism>
<keyword evidence="2" id="KW-1185">Reference proteome</keyword>
<reference evidence="1" key="1">
    <citation type="journal article" date="2023" name="Science">
        <title>Genome structures resolve the early diversification of teleost fishes.</title>
        <authorList>
            <person name="Parey E."/>
            <person name="Louis A."/>
            <person name="Montfort J."/>
            <person name="Bouchez O."/>
            <person name="Roques C."/>
            <person name="Iampietro C."/>
            <person name="Lluch J."/>
            <person name="Castinel A."/>
            <person name="Donnadieu C."/>
            <person name="Desvignes T."/>
            <person name="Floi Bucao C."/>
            <person name="Jouanno E."/>
            <person name="Wen M."/>
            <person name="Mejri S."/>
            <person name="Dirks R."/>
            <person name="Jansen H."/>
            <person name="Henkel C."/>
            <person name="Chen W.J."/>
            <person name="Zahm M."/>
            <person name="Cabau C."/>
            <person name="Klopp C."/>
            <person name="Thompson A.W."/>
            <person name="Robinson-Rechavi M."/>
            <person name="Braasch I."/>
            <person name="Lecointre G."/>
            <person name="Bobe J."/>
            <person name="Postlethwait J.H."/>
            <person name="Berthelot C."/>
            <person name="Roest Crollius H."/>
            <person name="Guiguen Y."/>
        </authorList>
    </citation>
    <scope>NUCLEOTIDE SEQUENCE</scope>
    <source>
        <strain evidence="1">NC1722</strain>
    </source>
</reference>
<evidence type="ECO:0000313" key="2">
    <source>
        <dbReference type="Proteomes" id="UP001221898"/>
    </source>
</evidence>
<gene>
    <name evidence="1" type="ORF">AAFF_G00168250</name>
</gene>
<name>A0AAD7W7U8_9TELE</name>